<evidence type="ECO:0000256" key="9">
    <source>
        <dbReference type="ARBA" id="ARBA00023235"/>
    </source>
</evidence>
<dbReference type="PANTHER" id="PTHR45815:SF3">
    <property type="entry name" value="PROTEIN DISULFIDE-ISOMERASE A6"/>
    <property type="match status" value="1"/>
</dbReference>
<dbReference type="InterPro" id="IPR036249">
    <property type="entry name" value="Thioredoxin-like_sf"/>
</dbReference>
<evidence type="ECO:0000256" key="8">
    <source>
        <dbReference type="ARBA" id="ARBA00023157"/>
    </source>
</evidence>
<evidence type="ECO:0000256" key="13">
    <source>
        <dbReference type="SAM" id="SignalP"/>
    </source>
</evidence>
<dbReference type="STRING" id="888268.A0A1E5UMP5"/>
<keyword evidence="9 15" id="KW-0413">Isomerase</keyword>
<dbReference type="PROSITE" id="PS51352">
    <property type="entry name" value="THIOREDOXIN_2"/>
    <property type="match status" value="2"/>
</dbReference>
<dbReference type="Proteomes" id="UP000095767">
    <property type="component" value="Unassembled WGS sequence"/>
</dbReference>
<dbReference type="PANTHER" id="PTHR45815">
    <property type="entry name" value="PROTEIN DISULFIDE-ISOMERASE A6"/>
    <property type="match status" value="1"/>
</dbReference>
<comment type="caution">
    <text evidence="15">The sequence shown here is derived from an EMBL/GenBank/DDBJ whole genome shotgun (WGS) entry which is preliminary data.</text>
</comment>
<keyword evidence="8" id="KW-1015">Disulfide bond</keyword>
<feature type="chain" id="PRO_5009187233" description="protein disulfide-isomerase" evidence="13">
    <location>
        <begin position="22"/>
        <end position="346"/>
    </location>
</feature>
<evidence type="ECO:0000256" key="7">
    <source>
        <dbReference type="ARBA" id="ARBA00022824"/>
    </source>
</evidence>
<dbReference type="EC" id="5.3.4.1" evidence="4"/>
<dbReference type="SUPFAM" id="SSF52833">
    <property type="entry name" value="Thioredoxin-like"/>
    <property type="match status" value="2"/>
</dbReference>
<comment type="similarity">
    <text evidence="3 11">Belongs to the protein disulfide isomerase family.</text>
</comment>
<dbReference type="CDD" id="cd03001">
    <property type="entry name" value="PDI_a_P5"/>
    <property type="match status" value="2"/>
</dbReference>
<name>A0A1E5UMP5_9POAL</name>
<evidence type="ECO:0000313" key="15">
    <source>
        <dbReference type="EMBL" id="OEL14149.1"/>
    </source>
</evidence>
<evidence type="ECO:0000256" key="12">
    <source>
        <dbReference type="SAM" id="MobiDB-lite"/>
    </source>
</evidence>
<evidence type="ECO:0000256" key="2">
    <source>
        <dbReference type="ARBA" id="ARBA00004319"/>
    </source>
</evidence>
<dbReference type="GO" id="GO:0015035">
    <property type="term" value="F:protein-disulfide reductase activity"/>
    <property type="evidence" value="ECO:0007669"/>
    <property type="project" value="TreeGrafter"/>
</dbReference>
<evidence type="ECO:0000256" key="6">
    <source>
        <dbReference type="ARBA" id="ARBA00022737"/>
    </source>
</evidence>
<dbReference type="InterPro" id="IPR017937">
    <property type="entry name" value="Thioredoxin_CS"/>
</dbReference>
<keyword evidence="10" id="KW-0676">Redox-active center</keyword>
<dbReference type="AlphaFoldDB" id="A0A1E5UMP5"/>
<gene>
    <name evidence="15" type="ORF">BAE44_0024832</name>
</gene>
<evidence type="ECO:0000256" key="4">
    <source>
        <dbReference type="ARBA" id="ARBA00012723"/>
    </source>
</evidence>
<comment type="subcellular location">
    <subcellularLocation>
        <location evidence="2">Endoplasmic reticulum lumen</location>
    </subcellularLocation>
</comment>
<evidence type="ECO:0000256" key="1">
    <source>
        <dbReference type="ARBA" id="ARBA00001182"/>
    </source>
</evidence>
<protein>
    <recommendedName>
        <fullName evidence="4">protein disulfide-isomerase</fullName>
        <ecNumber evidence="4">5.3.4.1</ecNumber>
    </recommendedName>
</protein>
<dbReference type="GO" id="GO:0034976">
    <property type="term" value="P:response to endoplasmic reticulum stress"/>
    <property type="evidence" value="ECO:0007669"/>
    <property type="project" value="TreeGrafter"/>
</dbReference>
<feature type="non-terminal residue" evidence="15">
    <location>
        <position position="346"/>
    </location>
</feature>
<comment type="catalytic activity">
    <reaction evidence="1">
        <text>Catalyzes the rearrangement of -S-S- bonds in proteins.</text>
        <dbReference type="EC" id="5.3.4.1"/>
    </reaction>
</comment>
<reference evidence="15 16" key="1">
    <citation type="submission" date="2016-09" db="EMBL/GenBank/DDBJ databases">
        <title>The draft genome of Dichanthelium oligosanthes: A C3 panicoid grass species.</title>
        <authorList>
            <person name="Studer A.J."/>
            <person name="Schnable J.C."/>
            <person name="Brutnell T.P."/>
        </authorList>
    </citation>
    <scope>NUCLEOTIDE SEQUENCE [LARGE SCALE GENOMIC DNA]</scope>
    <source>
        <strain evidence="16">cv. Kellogg 1175</strain>
        <tissue evidence="15">Leaf</tissue>
    </source>
</reference>
<evidence type="ECO:0000256" key="5">
    <source>
        <dbReference type="ARBA" id="ARBA00022729"/>
    </source>
</evidence>
<sequence length="346" mass="37225">MRPALLTALLLVAAAASPAAALYSAGSPVLQLNPNNFKSKVLNSNGVVLVEFFAPWCGHCKQLAPAWEKAAGVLKGVATVAALDCDAHQALAQEYGIKGFPTIKVFAPGKPPVDYQGARDVKPIVEFALSQVKTLLRDRLNGKASTGSSGKASGGSSEKNEPSASVELNSRNFDELVIKSKDLWIVEFFAPWCGHCKKLAPEWKKAAKNLKGQVKLGHVDCDAEKSLMSKYKVEGFPTILVFGADKESPFPYQGARVASAIESFAVEQLEANSGPPEVSELTGPDVMEEKCASAAICFVSFLPDILDSKAEGRNKYLELLLSVVEKFKKSPYRQVSAELVTDFTKM</sequence>
<dbReference type="PRINTS" id="PR00421">
    <property type="entry name" value="THIOREDOXIN"/>
</dbReference>
<dbReference type="NCBIfam" id="TIGR01126">
    <property type="entry name" value="pdi_dom"/>
    <property type="match status" value="2"/>
</dbReference>
<dbReference type="InterPro" id="IPR005788">
    <property type="entry name" value="PDI_thioredoxin-like_dom"/>
</dbReference>
<dbReference type="Gene3D" id="3.40.30.10">
    <property type="entry name" value="Glutaredoxin"/>
    <property type="match status" value="2"/>
</dbReference>
<keyword evidence="6" id="KW-0677">Repeat</keyword>
<dbReference type="OrthoDB" id="10264505at2759"/>
<dbReference type="EMBL" id="LWDX02070985">
    <property type="protein sequence ID" value="OEL14149.1"/>
    <property type="molecule type" value="Genomic_DNA"/>
</dbReference>
<organism evidence="15 16">
    <name type="scientific">Dichanthelium oligosanthes</name>
    <dbReference type="NCBI Taxonomy" id="888268"/>
    <lineage>
        <taxon>Eukaryota</taxon>
        <taxon>Viridiplantae</taxon>
        <taxon>Streptophyta</taxon>
        <taxon>Embryophyta</taxon>
        <taxon>Tracheophyta</taxon>
        <taxon>Spermatophyta</taxon>
        <taxon>Magnoliopsida</taxon>
        <taxon>Liliopsida</taxon>
        <taxon>Poales</taxon>
        <taxon>Poaceae</taxon>
        <taxon>PACMAD clade</taxon>
        <taxon>Panicoideae</taxon>
        <taxon>Panicodae</taxon>
        <taxon>Paniceae</taxon>
        <taxon>Dichantheliinae</taxon>
        <taxon>Dichanthelium</taxon>
    </lineage>
</organism>
<dbReference type="FunFam" id="3.40.30.10:FF:000050">
    <property type="entry name" value="protein disulfide-isomerase A6 isoform X1"/>
    <property type="match status" value="2"/>
</dbReference>
<dbReference type="Pfam" id="PF00085">
    <property type="entry name" value="Thioredoxin"/>
    <property type="match status" value="2"/>
</dbReference>
<evidence type="ECO:0000256" key="3">
    <source>
        <dbReference type="ARBA" id="ARBA00006347"/>
    </source>
</evidence>
<dbReference type="GO" id="GO:0003756">
    <property type="term" value="F:protein disulfide isomerase activity"/>
    <property type="evidence" value="ECO:0007669"/>
    <property type="project" value="UniProtKB-EC"/>
</dbReference>
<evidence type="ECO:0000256" key="11">
    <source>
        <dbReference type="RuleBase" id="RU004208"/>
    </source>
</evidence>
<dbReference type="InterPro" id="IPR013766">
    <property type="entry name" value="Thioredoxin_domain"/>
</dbReference>
<evidence type="ECO:0000256" key="10">
    <source>
        <dbReference type="ARBA" id="ARBA00023284"/>
    </source>
</evidence>
<evidence type="ECO:0000259" key="14">
    <source>
        <dbReference type="PROSITE" id="PS51352"/>
    </source>
</evidence>
<dbReference type="PROSITE" id="PS00194">
    <property type="entry name" value="THIOREDOXIN_1"/>
    <property type="match status" value="2"/>
</dbReference>
<keyword evidence="5 13" id="KW-0732">Signal</keyword>
<keyword evidence="7" id="KW-0256">Endoplasmic reticulum</keyword>
<feature type="domain" description="Thioredoxin" evidence="14">
    <location>
        <begin position="139"/>
        <end position="271"/>
    </location>
</feature>
<feature type="domain" description="Thioredoxin" evidence="14">
    <location>
        <begin position="10"/>
        <end position="134"/>
    </location>
</feature>
<dbReference type="GO" id="GO:0005788">
    <property type="term" value="C:endoplasmic reticulum lumen"/>
    <property type="evidence" value="ECO:0007669"/>
    <property type="project" value="UniProtKB-SubCell"/>
</dbReference>
<keyword evidence="16" id="KW-1185">Reference proteome</keyword>
<feature type="region of interest" description="Disordered" evidence="12">
    <location>
        <begin position="141"/>
        <end position="165"/>
    </location>
</feature>
<feature type="compositionally biased region" description="Low complexity" evidence="12">
    <location>
        <begin position="142"/>
        <end position="157"/>
    </location>
</feature>
<feature type="signal peptide" evidence="13">
    <location>
        <begin position="1"/>
        <end position="21"/>
    </location>
</feature>
<evidence type="ECO:0000313" key="16">
    <source>
        <dbReference type="Proteomes" id="UP000095767"/>
    </source>
</evidence>
<accession>A0A1E5UMP5</accession>
<proteinExistence type="inferred from homology"/>